<name>A0A9W4SGD9_9GLOM</name>
<dbReference type="Proteomes" id="UP001153678">
    <property type="component" value="Unassembled WGS sequence"/>
</dbReference>
<evidence type="ECO:0000313" key="3">
    <source>
        <dbReference type="Proteomes" id="UP001153678"/>
    </source>
</evidence>
<reference evidence="2" key="1">
    <citation type="submission" date="2022-08" db="EMBL/GenBank/DDBJ databases">
        <authorList>
            <person name="Kallberg Y."/>
            <person name="Tangrot J."/>
            <person name="Rosling A."/>
        </authorList>
    </citation>
    <scope>NUCLEOTIDE SEQUENCE</scope>
    <source>
        <strain evidence="2">Wild A</strain>
    </source>
</reference>
<dbReference type="AlphaFoldDB" id="A0A9W4SGD9"/>
<feature type="coiled-coil region" evidence="1">
    <location>
        <begin position="18"/>
        <end position="49"/>
    </location>
</feature>
<evidence type="ECO:0000313" key="2">
    <source>
        <dbReference type="EMBL" id="CAI2167493.1"/>
    </source>
</evidence>
<sequence length="175" mass="20214">MNLISKEKALFQVYDYIYDRIVELANESKNEMSNATNKSTENINNLTNESKNEISNLVRQSIKTIEENIFDKITESFSLISLNESKSKSEDVNDNVKAVIEDTEIVNNIINRRRGGGEKSFYFDELASLKSEDISRYLGTKHPEHNENLREFINIIRNSISICITNNEVRHMSMI</sequence>
<evidence type="ECO:0000256" key="1">
    <source>
        <dbReference type="SAM" id="Coils"/>
    </source>
</evidence>
<dbReference type="EMBL" id="CAMKVN010000397">
    <property type="protein sequence ID" value="CAI2167493.1"/>
    <property type="molecule type" value="Genomic_DNA"/>
</dbReference>
<keyword evidence="3" id="KW-1185">Reference proteome</keyword>
<keyword evidence="1" id="KW-0175">Coiled coil</keyword>
<gene>
    <name evidence="2" type="ORF">FWILDA_LOCUS3102</name>
</gene>
<proteinExistence type="predicted"/>
<organism evidence="2 3">
    <name type="scientific">Funneliformis geosporum</name>
    <dbReference type="NCBI Taxonomy" id="1117311"/>
    <lineage>
        <taxon>Eukaryota</taxon>
        <taxon>Fungi</taxon>
        <taxon>Fungi incertae sedis</taxon>
        <taxon>Mucoromycota</taxon>
        <taxon>Glomeromycotina</taxon>
        <taxon>Glomeromycetes</taxon>
        <taxon>Glomerales</taxon>
        <taxon>Glomeraceae</taxon>
        <taxon>Funneliformis</taxon>
    </lineage>
</organism>
<accession>A0A9W4SGD9</accession>
<protein>
    <submittedName>
        <fullName evidence="2">15004_t:CDS:1</fullName>
    </submittedName>
</protein>
<comment type="caution">
    <text evidence="2">The sequence shown here is derived from an EMBL/GenBank/DDBJ whole genome shotgun (WGS) entry which is preliminary data.</text>
</comment>